<evidence type="ECO:0000256" key="2">
    <source>
        <dbReference type="ARBA" id="ARBA00022723"/>
    </source>
</evidence>
<dbReference type="KEGG" id="vei:Veis_0720"/>
<dbReference type="eggNOG" id="COG0624">
    <property type="taxonomic scope" value="Bacteria"/>
</dbReference>
<dbReference type="PROSITE" id="PS00758">
    <property type="entry name" value="ARGE_DAPE_CPG2_1"/>
    <property type="match status" value="1"/>
</dbReference>
<evidence type="ECO:0000256" key="3">
    <source>
        <dbReference type="ARBA" id="ARBA00022801"/>
    </source>
</evidence>
<dbReference type="Pfam" id="PF07687">
    <property type="entry name" value="M20_dimer"/>
    <property type="match status" value="1"/>
</dbReference>
<dbReference type="InterPro" id="IPR001261">
    <property type="entry name" value="ArgE/DapE_CS"/>
</dbReference>
<dbReference type="GO" id="GO:0016787">
    <property type="term" value="F:hydrolase activity"/>
    <property type="evidence" value="ECO:0007669"/>
    <property type="project" value="UniProtKB-KW"/>
</dbReference>
<dbReference type="HOGENOM" id="CLU_021802_2_3_4"/>
<protein>
    <submittedName>
        <fullName evidence="6">Peptidase M20</fullName>
    </submittedName>
</protein>
<sequence length="424" mass="45435">MTDPSHTQAHARDVLRQFIDTHFDSQVQTLAQLVQCPSDNPPGDCAPHAEVAARLLEGMDLVVERHAVPAEFAQQHGMRSVTNLIVRERFGDGPVIALNAHGDVVPPGAGWTGSPYSGEVRDGWLYGRGAAVSKSDFTTYAFALRALKQLHASGTPLAGTVELHLTYDEETGGMTGPGWILSQGLSRPDYVISAAFSHHVVVAHNGCLHLEVILRGKSAHAARPETGADAIEAAAALLPALYRYRDQLVDRPSKTPGIALPTMVVGLIEGGINTNVVADTLSLRIDRRIVPEESPEAVEAELRQVIEDACAALAGISVEIRQILLARPFVPAPGAAEFSALMCREATQVMGKPVTTIGVPLYTDARLYSEAGIPTVMYGAGPESLLEANGHRADERVPLDELRKATLVVAHTLLHLMALPKETR</sequence>
<dbReference type="Gene3D" id="3.40.630.10">
    <property type="entry name" value="Zn peptidases"/>
    <property type="match status" value="2"/>
</dbReference>
<keyword evidence="3" id="KW-0378">Hydrolase</keyword>
<dbReference type="PANTHER" id="PTHR43808">
    <property type="entry name" value="ACETYLORNITHINE DEACETYLASE"/>
    <property type="match status" value="1"/>
</dbReference>
<evidence type="ECO:0000313" key="7">
    <source>
        <dbReference type="Proteomes" id="UP000000374"/>
    </source>
</evidence>
<evidence type="ECO:0000259" key="5">
    <source>
        <dbReference type="Pfam" id="PF07687"/>
    </source>
</evidence>
<proteinExistence type="predicted"/>
<dbReference type="Pfam" id="PF01546">
    <property type="entry name" value="Peptidase_M20"/>
    <property type="match status" value="1"/>
</dbReference>
<organism evidence="6 7">
    <name type="scientific">Verminephrobacter eiseniae (strain EF01-2)</name>
    <dbReference type="NCBI Taxonomy" id="391735"/>
    <lineage>
        <taxon>Bacteria</taxon>
        <taxon>Pseudomonadati</taxon>
        <taxon>Pseudomonadota</taxon>
        <taxon>Betaproteobacteria</taxon>
        <taxon>Burkholderiales</taxon>
        <taxon>Comamonadaceae</taxon>
        <taxon>Verminephrobacter</taxon>
    </lineage>
</organism>
<dbReference type="InterPro" id="IPR050072">
    <property type="entry name" value="Peptidase_M20A"/>
</dbReference>
<dbReference type="EMBL" id="CP000542">
    <property type="protein sequence ID" value="ABM56502.1"/>
    <property type="molecule type" value="Genomic_DNA"/>
</dbReference>
<dbReference type="GO" id="GO:0046872">
    <property type="term" value="F:metal ion binding"/>
    <property type="evidence" value="ECO:0007669"/>
    <property type="project" value="UniProtKB-KW"/>
</dbReference>
<keyword evidence="7" id="KW-1185">Reference proteome</keyword>
<reference evidence="7" key="1">
    <citation type="submission" date="2006-12" db="EMBL/GenBank/DDBJ databases">
        <title>Complete sequence of chromosome 1 of Verminephrobacter eiseniae EF01-2.</title>
        <authorList>
            <person name="Copeland A."/>
            <person name="Lucas S."/>
            <person name="Lapidus A."/>
            <person name="Barry K."/>
            <person name="Detter J.C."/>
            <person name="Glavina del Rio T."/>
            <person name="Dalin E."/>
            <person name="Tice H."/>
            <person name="Pitluck S."/>
            <person name="Chertkov O."/>
            <person name="Brettin T."/>
            <person name="Bruce D."/>
            <person name="Han C."/>
            <person name="Tapia R."/>
            <person name="Gilna P."/>
            <person name="Schmutz J."/>
            <person name="Larimer F."/>
            <person name="Land M."/>
            <person name="Hauser L."/>
            <person name="Kyrpides N."/>
            <person name="Kim E."/>
            <person name="Stahl D."/>
            <person name="Richardson P."/>
        </authorList>
    </citation>
    <scope>NUCLEOTIDE SEQUENCE [LARGE SCALE GENOMIC DNA]</scope>
    <source>
        <strain evidence="7">EF01-2</strain>
    </source>
</reference>
<dbReference type="STRING" id="391735.Veis_0720"/>
<dbReference type="OrthoDB" id="7055905at2"/>
<dbReference type="InterPro" id="IPR002933">
    <property type="entry name" value="Peptidase_M20"/>
</dbReference>
<dbReference type="SUPFAM" id="SSF53187">
    <property type="entry name" value="Zn-dependent exopeptidases"/>
    <property type="match status" value="1"/>
</dbReference>
<dbReference type="InterPro" id="IPR011650">
    <property type="entry name" value="Peptidase_M20_dimer"/>
</dbReference>
<comment type="cofactor">
    <cofactor evidence="1">
        <name>Zn(2+)</name>
        <dbReference type="ChEBI" id="CHEBI:29105"/>
    </cofactor>
</comment>
<keyword evidence="4" id="KW-0862">Zinc</keyword>
<feature type="domain" description="Peptidase M20 dimerisation" evidence="5">
    <location>
        <begin position="202"/>
        <end position="310"/>
    </location>
</feature>
<accession>A1WFU5</accession>
<evidence type="ECO:0000313" key="6">
    <source>
        <dbReference type="EMBL" id="ABM56502.1"/>
    </source>
</evidence>
<keyword evidence="2" id="KW-0479">Metal-binding</keyword>
<gene>
    <name evidence="6" type="ordered locus">Veis_0720</name>
</gene>
<name>A1WFU5_VEREI</name>
<dbReference type="Gene3D" id="3.30.70.360">
    <property type="match status" value="1"/>
</dbReference>
<dbReference type="SUPFAM" id="SSF55031">
    <property type="entry name" value="Bacterial exopeptidase dimerisation domain"/>
    <property type="match status" value="1"/>
</dbReference>
<dbReference type="Proteomes" id="UP000000374">
    <property type="component" value="Chromosome"/>
</dbReference>
<dbReference type="GeneID" id="76459411"/>
<dbReference type="InterPro" id="IPR036264">
    <property type="entry name" value="Bact_exopeptidase_dim_dom"/>
</dbReference>
<evidence type="ECO:0000256" key="1">
    <source>
        <dbReference type="ARBA" id="ARBA00001947"/>
    </source>
</evidence>
<evidence type="ECO:0000256" key="4">
    <source>
        <dbReference type="ARBA" id="ARBA00022833"/>
    </source>
</evidence>
<dbReference type="RefSeq" id="WP_011808516.1">
    <property type="nucleotide sequence ID" value="NC_008786.1"/>
</dbReference>
<dbReference type="AlphaFoldDB" id="A1WFU5"/>